<keyword evidence="8 12" id="KW-0472">Membrane</keyword>
<dbReference type="GO" id="GO:0004984">
    <property type="term" value="F:olfactory receptor activity"/>
    <property type="evidence" value="ECO:0007669"/>
    <property type="project" value="InterPro"/>
</dbReference>
<feature type="transmembrane region" description="Helical" evidence="12">
    <location>
        <begin position="306"/>
        <end position="328"/>
    </location>
</feature>
<dbReference type="PANTHER" id="PTHR26453">
    <property type="entry name" value="OLFACTORY RECEPTOR"/>
    <property type="match status" value="1"/>
</dbReference>
<evidence type="ECO:0000256" key="10">
    <source>
        <dbReference type="ARBA" id="ARBA00023224"/>
    </source>
</evidence>
<keyword evidence="10 11" id="KW-0807">Transducer</keyword>
<dbReference type="GO" id="GO:0005886">
    <property type="term" value="C:plasma membrane"/>
    <property type="evidence" value="ECO:0007669"/>
    <property type="project" value="UniProtKB-SubCell"/>
</dbReference>
<feature type="transmembrane region" description="Helical" evidence="12">
    <location>
        <begin position="340"/>
        <end position="366"/>
    </location>
</feature>
<comment type="caution">
    <text evidence="14">The sequence shown here is derived from an EMBL/GenBank/DDBJ whole genome shotgun (WGS) entry which is preliminary data.</text>
</comment>
<feature type="transmembrane region" description="Helical" evidence="12">
    <location>
        <begin position="66"/>
        <end position="90"/>
    </location>
</feature>
<feature type="transmembrane region" description="Helical" evidence="12">
    <location>
        <begin position="242"/>
        <end position="266"/>
    </location>
</feature>
<keyword evidence="6 12" id="KW-1133">Transmembrane helix</keyword>
<dbReference type="EMBL" id="JBBHLL010001949">
    <property type="protein sequence ID" value="KAK7795657.1"/>
    <property type="molecule type" value="Genomic_DNA"/>
</dbReference>
<feature type="transmembrane region" description="Helical" evidence="12">
    <location>
        <begin position="477"/>
        <end position="496"/>
    </location>
</feature>
<gene>
    <name evidence="14" type="ORF">U0070_027076</name>
</gene>
<feature type="transmembrane region" description="Helical" evidence="12">
    <location>
        <begin position="372"/>
        <end position="400"/>
    </location>
</feature>
<feature type="domain" description="G-protein coupled receptors family 1 profile" evidence="13">
    <location>
        <begin position="321"/>
        <end position="570"/>
    </location>
</feature>
<keyword evidence="5" id="KW-0552">Olfaction</keyword>
<evidence type="ECO:0000256" key="12">
    <source>
        <dbReference type="SAM" id="Phobius"/>
    </source>
</evidence>
<name>A0AAW0H374_MYOGA</name>
<dbReference type="Gene3D" id="1.20.1070.10">
    <property type="entry name" value="Rhodopsin 7-helix transmembrane proteins"/>
    <property type="match status" value="2"/>
</dbReference>
<evidence type="ECO:0000256" key="4">
    <source>
        <dbReference type="ARBA" id="ARBA00022692"/>
    </source>
</evidence>
<dbReference type="AlphaFoldDB" id="A0AAW0H374"/>
<organism evidence="14 15">
    <name type="scientific">Myodes glareolus</name>
    <name type="common">Bank vole</name>
    <name type="synonym">Clethrionomys glareolus</name>
    <dbReference type="NCBI Taxonomy" id="447135"/>
    <lineage>
        <taxon>Eukaryota</taxon>
        <taxon>Metazoa</taxon>
        <taxon>Chordata</taxon>
        <taxon>Craniata</taxon>
        <taxon>Vertebrata</taxon>
        <taxon>Euteleostomi</taxon>
        <taxon>Mammalia</taxon>
        <taxon>Eutheria</taxon>
        <taxon>Euarchontoglires</taxon>
        <taxon>Glires</taxon>
        <taxon>Rodentia</taxon>
        <taxon>Myomorpha</taxon>
        <taxon>Muroidea</taxon>
        <taxon>Cricetidae</taxon>
        <taxon>Arvicolinae</taxon>
        <taxon>Myodes</taxon>
    </lineage>
</organism>
<keyword evidence="2" id="KW-1003">Cell membrane</keyword>
<feature type="transmembrane region" description="Helical" evidence="12">
    <location>
        <begin position="517"/>
        <end position="541"/>
    </location>
</feature>
<evidence type="ECO:0000256" key="2">
    <source>
        <dbReference type="ARBA" id="ARBA00022475"/>
    </source>
</evidence>
<evidence type="ECO:0000256" key="7">
    <source>
        <dbReference type="ARBA" id="ARBA00023040"/>
    </source>
</evidence>
<comment type="subcellular location">
    <subcellularLocation>
        <location evidence="1">Cell membrane</location>
        <topology evidence="1">Multi-pass membrane protein</topology>
    </subcellularLocation>
</comment>
<dbReference type="PRINTS" id="PR00245">
    <property type="entry name" value="OLFACTORYR"/>
</dbReference>
<dbReference type="Pfam" id="PF13853">
    <property type="entry name" value="7tm_4"/>
    <property type="match status" value="2"/>
</dbReference>
<dbReference type="InterPro" id="IPR017452">
    <property type="entry name" value="GPCR_Rhodpsn_7TM"/>
</dbReference>
<dbReference type="SUPFAM" id="SSF81321">
    <property type="entry name" value="Family A G protein-coupled receptor-like"/>
    <property type="match status" value="2"/>
</dbReference>
<evidence type="ECO:0000256" key="3">
    <source>
        <dbReference type="ARBA" id="ARBA00022606"/>
    </source>
</evidence>
<evidence type="ECO:0000256" key="1">
    <source>
        <dbReference type="ARBA" id="ARBA00004651"/>
    </source>
</evidence>
<keyword evidence="9 11" id="KW-0675">Receptor</keyword>
<feature type="transmembrane region" description="Helical" evidence="12">
    <location>
        <begin position="553"/>
        <end position="572"/>
    </location>
</feature>
<keyword evidence="4 11" id="KW-0812">Transmembrane</keyword>
<sequence>MKHTNIKAEENTSTVTHFLLLGFSDLPNLQGFLFGMFSIMYVTIIIGNSFIIVITRIDPTLHKPMYFFLTNFSFLEICYSLCLGFCIAFGPRTDEFLFWPVPHKCVSSVLILATTDSILLAVMSYDRYVAICNPLHYPLVMNQTKCTQLAVGSWLGGIPFQLGQTCQIFSLHFCNSNRIDHFFCDIPPVIKLACGDTSLHELFVFLVTVLLAAIPFLLILTSYSKIIATIMRLPTAQGRTKAFSTCSSHLVVVLLFYVSASITYLMPKSTHSAMKHTNIKAEENTTSRVTHFLLLGFSDLPNLQGFLFGMFSIIYMIILFGNSSIILITRIDTALHKPMYFFLTNFSFLEICYVSVTLPRILHSIWTQDRSISFLACATQMCFFLILATTDSILLAVMSYDRYVAICNPLHYPLVMKSTKCIHLAVVSWFSGIPFHLGQTCQIFSLHFCNSNLIDHFFCDISPVLKLACGDTSVNELYVYVVTILLGAIPFLLIITSYSKIIATILRLPTAHGRAKAFSTCSSHLVVVLLFYVSASITYLMPKSTHSAVSDKLLSLFYTIVTPMFNPMIYSLRNKEVIATLRRILLRA</sequence>
<keyword evidence="15" id="KW-1185">Reference proteome</keyword>
<dbReference type="InterPro" id="IPR000276">
    <property type="entry name" value="GPCR_Rhodpsn"/>
</dbReference>
<evidence type="ECO:0000256" key="5">
    <source>
        <dbReference type="ARBA" id="ARBA00022725"/>
    </source>
</evidence>
<evidence type="ECO:0000313" key="15">
    <source>
        <dbReference type="Proteomes" id="UP001488838"/>
    </source>
</evidence>
<evidence type="ECO:0000256" key="6">
    <source>
        <dbReference type="ARBA" id="ARBA00022989"/>
    </source>
</evidence>
<feature type="domain" description="G-protein coupled receptors family 1 profile" evidence="13">
    <location>
        <begin position="47"/>
        <end position="266"/>
    </location>
</feature>
<evidence type="ECO:0000256" key="9">
    <source>
        <dbReference type="ARBA" id="ARBA00023170"/>
    </source>
</evidence>
<feature type="transmembrane region" description="Helical" evidence="12">
    <location>
        <begin position="32"/>
        <end position="54"/>
    </location>
</feature>
<dbReference type="FunFam" id="1.20.1070.10:FF:000001">
    <property type="entry name" value="Olfactory receptor"/>
    <property type="match status" value="2"/>
</dbReference>
<evidence type="ECO:0000256" key="11">
    <source>
        <dbReference type="RuleBase" id="RU000688"/>
    </source>
</evidence>
<protein>
    <recommendedName>
        <fullName evidence="13">G-protein coupled receptors family 1 profile domain-containing protein</fullName>
    </recommendedName>
</protein>
<evidence type="ECO:0000259" key="13">
    <source>
        <dbReference type="PROSITE" id="PS50262"/>
    </source>
</evidence>
<dbReference type="PROSITE" id="PS50262">
    <property type="entry name" value="G_PROTEIN_RECEP_F1_2"/>
    <property type="match status" value="2"/>
</dbReference>
<feature type="transmembrane region" description="Helical" evidence="12">
    <location>
        <begin position="202"/>
        <end position="221"/>
    </location>
</feature>
<comment type="similarity">
    <text evidence="11">Belongs to the G-protein coupled receptor 1 family.</text>
</comment>
<proteinExistence type="inferred from homology"/>
<accession>A0AAW0H374</accession>
<dbReference type="Proteomes" id="UP001488838">
    <property type="component" value="Unassembled WGS sequence"/>
</dbReference>
<dbReference type="PRINTS" id="PR00237">
    <property type="entry name" value="GPCRRHODOPSN"/>
</dbReference>
<dbReference type="CDD" id="cd15225">
    <property type="entry name" value="7tmA_OR10A-like"/>
    <property type="match status" value="1"/>
</dbReference>
<reference evidence="14 15" key="1">
    <citation type="journal article" date="2023" name="bioRxiv">
        <title>Conserved and derived expression patterns and positive selection on dental genes reveal complex evolutionary context of ever-growing rodent molars.</title>
        <authorList>
            <person name="Calamari Z.T."/>
            <person name="Song A."/>
            <person name="Cohen E."/>
            <person name="Akter M."/>
            <person name="Roy R.D."/>
            <person name="Hallikas O."/>
            <person name="Christensen M.M."/>
            <person name="Li P."/>
            <person name="Marangoni P."/>
            <person name="Jernvall J."/>
            <person name="Klein O.D."/>
        </authorList>
    </citation>
    <scope>NUCLEOTIDE SEQUENCE [LARGE SCALE GENOMIC DNA]</scope>
    <source>
        <strain evidence="14">V071</strain>
    </source>
</reference>
<feature type="transmembrane region" description="Helical" evidence="12">
    <location>
        <begin position="421"/>
        <end position="438"/>
    </location>
</feature>
<dbReference type="InterPro" id="IPR000725">
    <property type="entry name" value="Olfact_rcpt"/>
</dbReference>
<evidence type="ECO:0000313" key="14">
    <source>
        <dbReference type="EMBL" id="KAK7795657.1"/>
    </source>
</evidence>
<dbReference type="GO" id="GO:0004930">
    <property type="term" value="F:G protein-coupled receptor activity"/>
    <property type="evidence" value="ECO:0007669"/>
    <property type="project" value="UniProtKB-KW"/>
</dbReference>
<dbReference type="PROSITE" id="PS00237">
    <property type="entry name" value="G_PROTEIN_RECEP_F1_1"/>
    <property type="match status" value="1"/>
</dbReference>
<evidence type="ECO:0000256" key="8">
    <source>
        <dbReference type="ARBA" id="ARBA00023136"/>
    </source>
</evidence>
<keyword evidence="3" id="KW-0716">Sensory transduction</keyword>
<keyword evidence="7 11" id="KW-0297">G-protein coupled receptor</keyword>